<keyword evidence="2" id="KW-0645">Protease</keyword>
<dbReference type="EMBL" id="VJMG01000036">
    <property type="protein sequence ID" value="TRL38041.1"/>
    <property type="molecule type" value="Genomic_DNA"/>
</dbReference>
<keyword evidence="4" id="KW-0788">Thiol protease</keyword>
<evidence type="ECO:0000313" key="7">
    <source>
        <dbReference type="Proteomes" id="UP000316801"/>
    </source>
</evidence>
<feature type="domain" description="NlpC/P60" evidence="5">
    <location>
        <begin position="1"/>
        <end position="132"/>
    </location>
</feature>
<evidence type="ECO:0000259" key="5">
    <source>
        <dbReference type="PROSITE" id="PS51935"/>
    </source>
</evidence>
<organism evidence="6 7">
    <name type="scientific">Rhizobium straminoryzae</name>
    <dbReference type="NCBI Taxonomy" id="1387186"/>
    <lineage>
        <taxon>Bacteria</taxon>
        <taxon>Pseudomonadati</taxon>
        <taxon>Pseudomonadota</taxon>
        <taxon>Alphaproteobacteria</taxon>
        <taxon>Hyphomicrobiales</taxon>
        <taxon>Rhizobiaceae</taxon>
        <taxon>Rhizobium/Agrobacterium group</taxon>
        <taxon>Rhizobium</taxon>
    </lineage>
</organism>
<dbReference type="Gene3D" id="3.90.1720.10">
    <property type="entry name" value="endopeptidase domain like (from Nostoc punctiforme)"/>
    <property type="match status" value="1"/>
</dbReference>
<evidence type="ECO:0000256" key="1">
    <source>
        <dbReference type="ARBA" id="ARBA00007074"/>
    </source>
</evidence>
<proteinExistence type="inferred from homology"/>
<keyword evidence="3" id="KW-0378">Hydrolase</keyword>
<dbReference type="GO" id="GO:0006508">
    <property type="term" value="P:proteolysis"/>
    <property type="evidence" value="ECO:0007669"/>
    <property type="project" value="UniProtKB-KW"/>
</dbReference>
<comment type="similarity">
    <text evidence="1">Belongs to the peptidase C40 family.</text>
</comment>
<gene>
    <name evidence="6" type="ORF">FNA46_13610</name>
</gene>
<comment type="caution">
    <text evidence="6">The sequence shown here is derived from an EMBL/GenBank/DDBJ whole genome shotgun (WGS) entry which is preliminary data.</text>
</comment>
<dbReference type="Proteomes" id="UP000316801">
    <property type="component" value="Unassembled WGS sequence"/>
</dbReference>
<dbReference type="GO" id="GO:0008234">
    <property type="term" value="F:cysteine-type peptidase activity"/>
    <property type="evidence" value="ECO:0007669"/>
    <property type="project" value="UniProtKB-KW"/>
</dbReference>
<name>A0A549T850_9HYPH</name>
<dbReference type="InterPro" id="IPR038765">
    <property type="entry name" value="Papain-like_cys_pep_sf"/>
</dbReference>
<dbReference type="PROSITE" id="PS51935">
    <property type="entry name" value="NLPC_P60"/>
    <property type="match status" value="1"/>
</dbReference>
<dbReference type="RefSeq" id="WP_143125753.1">
    <property type="nucleotide sequence ID" value="NZ_VJMG01000036.1"/>
</dbReference>
<accession>A0A549T850</accession>
<sequence>MTDWTNRFVGLPFAAFGRDRSGCDCWGLACLVYREELQISLPDYLGYTSVDEHAEIAALVADAKASPVWLPVTGPVEPFDLAVFRRGRLDSHVGIVVQHGLMLHAAGEDCAKVESYLAHPWRHRLTGVYRHIERVSRAVR</sequence>
<evidence type="ECO:0000313" key="6">
    <source>
        <dbReference type="EMBL" id="TRL38041.1"/>
    </source>
</evidence>
<dbReference type="InterPro" id="IPR000064">
    <property type="entry name" value="NLP_P60_dom"/>
</dbReference>
<evidence type="ECO:0000256" key="4">
    <source>
        <dbReference type="ARBA" id="ARBA00022807"/>
    </source>
</evidence>
<keyword evidence="7" id="KW-1185">Reference proteome</keyword>
<dbReference type="Pfam" id="PF00877">
    <property type="entry name" value="NLPC_P60"/>
    <property type="match status" value="1"/>
</dbReference>
<dbReference type="AlphaFoldDB" id="A0A549T850"/>
<evidence type="ECO:0000256" key="3">
    <source>
        <dbReference type="ARBA" id="ARBA00022801"/>
    </source>
</evidence>
<evidence type="ECO:0000256" key="2">
    <source>
        <dbReference type="ARBA" id="ARBA00022670"/>
    </source>
</evidence>
<reference evidence="6 7" key="1">
    <citation type="submission" date="2019-07" db="EMBL/GenBank/DDBJ databases">
        <title>Ln-dependent methylotrophs.</title>
        <authorList>
            <person name="Tani A."/>
        </authorList>
    </citation>
    <scope>NUCLEOTIDE SEQUENCE [LARGE SCALE GENOMIC DNA]</scope>
    <source>
        <strain evidence="6 7">SM12</strain>
    </source>
</reference>
<protein>
    <submittedName>
        <fullName evidence="6">NlpC/P60 family protein</fullName>
    </submittedName>
</protein>
<dbReference type="SUPFAM" id="SSF54001">
    <property type="entry name" value="Cysteine proteinases"/>
    <property type="match status" value="1"/>
</dbReference>